<evidence type="ECO:0000313" key="4">
    <source>
        <dbReference type="Proteomes" id="UP001342418"/>
    </source>
</evidence>
<reference evidence="3 4" key="1">
    <citation type="submission" date="2018-07" db="EMBL/GenBank/DDBJ databases">
        <title>Genome sequence of Nitratireductor thuwali#1536.</title>
        <authorList>
            <person name="Michoud G."/>
            <person name="Merlino G."/>
            <person name="Sefrji F.O."/>
            <person name="Daffonchio D."/>
        </authorList>
    </citation>
    <scope>NUCLEOTIDE SEQUENCE [LARGE SCALE GENOMIC DNA]</scope>
    <source>
        <strain evidence="4">Nit1536</strain>
    </source>
</reference>
<keyword evidence="2" id="KW-0472">Membrane</keyword>
<dbReference type="EMBL" id="CP030941">
    <property type="protein sequence ID" value="UUP18386.1"/>
    <property type="molecule type" value="Genomic_DNA"/>
</dbReference>
<dbReference type="Proteomes" id="UP001342418">
    <property type="component" value="Chromosome"/>
</dbReference>
<keyword evidence="2" id="KW-1133">Transmembrane helix</keyword>
<feature type="region of interest" description="Disordered" evidence="1">
    <location>
        <begin position="182"/>
        <end position="203"/>
    </location>
</feature>
<dbReference type="InterPro" id="IPR036157">
    <property type="entry name" value="dUTPase-like_sf"/>
</dbReference>
<dbReference type="GO" id="GO:0008829">
    <property type="term" value="F:dCTP deaminase activity"/>
    <property type="evidence" value="ECO:0007669"/>
    <property type="project" value="UniProtKB-EC"/>
</dbReference>
<gene>
    <name evidence="3" type="primary">dcd_2</name>
    <name evidence="3" type="ORF">NTH_02866</name>
</gene>
<dbReference type="Gene3D" id="2.70.40.10">
    <property type="match status" value="1"/>
</dbReference>
<evidence type="ECO:0000256" key="1">
    <source>
        <dbReference type="SAM" id="MobiDB-lite"/>
    </source>
</evidence>
<sequence>MSKKSNSEERELLSCNAAEALATSLSTIDPLPDIPPSLLSAEHIKQYVLKTGLIAPFYEGKRLKKASYEGRIGKKAYRYADGNDGKLEEIEIPRPHGTLLIPANSIVFVECDIQFRLPDYIALRYNLQIRHVHRGLLLGTGPLVDPGYWGALCIPIHNLTSEDYVIPSNEGLIWIEFTKTTGSGQGGSDALQGDPPTTQDGRRGYWEPRAFVERASKSLTDGVHVPIRSSIPEAVEKASKKADKAISRVNIIRNIGVVSAFAIFVATVISIPTFLQSYNSIYQVSKDYVDNWRARIEHLREREIGDLVQFQDRLSQQLQQALQRIEQLESRMLPPTPERQGQQGEGVEDAEPQ</sequence>
<dbReference type="SUPFAM" id="SSF51283">
    <property type="entry name" value="dUTPase-like"/>
    <property type="match status" value="1"/>
</dbReference>
<evidence type="ECO:0000313" key="3">
    <source>
        <dbReference type="EMBL" id="UUP18386.1"/>
    </source>
</evidence>
<feature type="transmembrane region" description="Helical" evidence="2">
    <location>
        <begin position="251"/>
        <end position="275"/>
    </location>
</feature>
<feature type="region of interest" description="Disordered" evidence="1">
    <location>
        <begin position="330"/>
        <end position="353"/>
    </location>
</feature>
<keyword evidence="2" id="KW-0812">Transmembrane</keyword>
<dbReference type="EC" id="3.5.4.13" evidence="3"/>
<accession>A0ABY5MR62</accession>
<name>A0ABY5MR62_9HYPH</name>
<keyword evidence="4" id="KW-1185">Reference proteome</keyword>
<evidence type="ECO:0000256" key="2">
    <source>
        <dbReference type="SAM" id="Phobius"/>
    </source>
</evidence>
<keyword evidence="3" id="KW-0378">Hydrolase</keyword>
<protein>
    <submittedName>
        <fullName evidence="3">Deoxycytidine triphosphate deaminase</fullName>
        <ecNumber evidence="3">3.5.4.13</ecNumber>
    </submittedName>
</protein>
<proteinExistence type="predicted"/>
<organism evidence="3 4">
    <name type="scientific">Nitratireductor thuwali</name>
    <dbReference type="NCBI Taxonomy" id="2267699"/>
    <lineage>
        <taxon>Bacteria</taxon>
        <taxon>Pseudomonadati</taxon>
        <taxon>Pseudomonadota</taxon>
        <taxon>Alphaproteobacteria</taxon>
        <taxon>Hyphomicrobiales</taxon>
        <taxon>Phyllobacteriaceae</taxon>
        <taxon>Nitratireductor</taxon>
    </lineage>
</organism>
<dbReference type="RefSeq" id="WP_338530621.1">
    <property type="nucleotide sequence ID" value="NZ_CP030941.1"/>
</dbReference>